<evidence type="ECO:0000256" key="5">
    <source>
        <dbReference type="ARBA" id="ARBA00022801"/>
    </source>
</evidence>
<comment type="similarity">
    <text evidence="1">Belongs to the SleB family.</text>
</comment>
<dbReference type="InterPro" id="IPR036365">
    <property type="entry name" value="PGBD-like_sf"/>
</dbReference>
<keyword evidence="9" id="KW-1133">Transmembrane helix</keyword>
<dbReference type="Pfam" id="PF01471">
    <property type="entry name" value="PG_binding_1"/>
    <property type="match status" value="1"/>
</dbReference>
<evidence type="ECO:0000256" key="9">
    <source>
        <dbReference type="SAM" id="Phobius"/>
    </source>
</evidence>
<dbReference type="Gene3D" id="1.10.101.10">
    <property type="entry name" value="PGBD-like superfamily/PGBD"/>
    <property type="match status" value="1"/>
</dbReference>
<keyword evidence="9" id="KW-0472">Membrane</keyword>
<dbReference type="RefSeq" id="WP_066537386.1">
    <property type="nucleotide sequence ID" value="NZ_CAJTCQ010000002.1"/>
</dbReference>
<name>A0A1Z2XVZ5_9FIRM</name>
<dbReference type="Pfam" id="PF07486">
    <property type="entry name" value="Hydrolase_2"/>
    <property type="match status" value="1"/>
</dbReference>
<evidence type="ECO:0000313" key="12">
    <source>
        <dbReference type="EMBL" id="ASB42617.1"/>
    </source>
</evidence>
<feature type="domain" description="Peptidoglycan binding-like" evidence="10">
    <location>
        <begin position="44"/>
        <end position="100"/>
    </location>
</feature>
<keyword evidence="4" id="KW-0732">Signal</keyword>
<keyword evidence="14" id="KW-1185">Reference proteome</keyword>
<evidence type="ECO:0000259" key="11">
    <source>
        <dbReference type="Pfam" id="PF07486"/>
    </source>
</evidence>
<feature type="transmembrane region" description="Helical" evidence="9">
    <location>
        <begin position="12"/>
        <end position="30"/>
    </location>
</feature>
<dbReference type="AlphaFoldDB" id="A0A1Z2XVZ5"/>
<evidence type="ECO:0000256" key="7">
    <source>
        <dbReference type="ARBA" id="ARBA00023316"/>
    </source>
</evidence>
<accession>A0A1Z2XVZ5</accession>
<dbReference type="GO" id="GO:0071555">
    <property type="term" value="P:cell wall organization"/>
    <property type="evidence" value="ECO:0007669"/>
    <property type="project" value="UniProtKB-KW"/>
</dbReference>
<dbReference type="EMBL" id="CP021422">
    <property type="protein sequence ID" value="ASB42617.1"/>
    <property type="molecule type" value="Genomic_DNA"/>
</dbReference>
<dbReference type="EMBL" id="CP065321">
    <property type="protein sequence ID" value="QQR31914.1"/>
    <property type="molecule type" value="Genomic_DNA"/>
</dbReference>
<evidence type="ECO:0000313" key="13">
    <source>
        <dbReference type="EMBL" id="QQR31914.1"/>
    </source>
</evidence>
<evidence type="ECO:0000256" key="1">
    <source>
        <dbReference type="ARBA" id="ARBA00007010"/>
    </source>
</evidence>
<evidence type="ECO:0000256" key="8">
    <source>
        <dbReference type="NCBIfam" id="TIGR02869"/>
    </source>
</evidence>
<reference evidence="12" key="1">
    <citation type="journal article" date="2017" name="Genome Announc.">
        <title>High-Quality Whole-Genome Sequences of the Oligo-Mouse-Microbiota Bacterial Community.</title>
        <authorList>
            <person name="Garzetti D."/>
            <person name="Brugiroux S."/>
            <person name="Bunk B."/>
            <person name="Pukall R."/>
            <person name="McCoy K.D."/>
            <person name="Macpherson A.J."/>
            <person name="Stecher B."/>
        </authorList>
    </citation>
    <scope>NUCLEOTIDE SEQUENCE</scope>
    <source>
        <strain evidence="12">KB18</strain>
    </source>
</reference>
<dbReference type="Proteomes" id="UP000596035">
    <property type="component" value="Chromosome"/>
</dbReference>
<dbReference type="GO" id="GO:0009847">
    <property type="term" value="P:spore germination"/>
    <property type="evidence" value="ECO:0007669"/>
    <property type="project" value="UniProtKB-UniRule"/>
</dbReference>
<dbReference type="InterPro" id="IPR002477">
    <property type="entry name" value="Peptidoglycan-bd-like"/>
</dbReference>
<evidence type="ECO:0000313" key="14">
    <source>
        <dbReference type="Proteomes" id="UP000196710"/>
    </source>
</evidence>
<evidence type="ECO:0000256" key="6">
    <source>
        <dbReference type="ARBA" id="ARBA00022969"/>
    </source>
</evidence>
<keyword evidence="9" id="KW-0812">Transmembrane</keyword>
<dbReference type="InterPro" id="IPR042047">
    <property type="entry name" value="SleB_dom1"/>
</dbReference>
<dbReference type="InterPro" id="IPR014224">
    <property type="entry name" value="Spore_cortex_SleB"/>
</dbReference>
<feature type="domain" description="Cell wall hydrolase SleB" evidence="11">
    <location>
        <begin position="134"/>
        <end position="232"/>
    </location>
</feature>
<evidence type="ECO:0000313" key="15">
    <source>
        <dbReference type="Proteomes" id="UP000596035"/>
    </source>
</evidence>
<keyword evidence="3" id="KW-0309">Germination</keyword>
<dbReference type="NCBIfam" id="TIGR02869">
    <property type="entry name" value="spore_SleB"/>
    <property type="match status" value="1"/>
</dbReference>
<reference evidence="13 15" key="3">
    <citation type="submission" date="2020-11" db="EMBL/GenBank/DDBJ databases">
        <title>Closed and high quality bacterial genomes of the OMM12 community.</title>
        <authorList>
            <person name="Marbouty M."/>
            <person name="Lamy-Besnier Q."/>
            <person name="Debarbieux L."/>
            <person name="Koszul R."/>
        </authorList>
    </citation>
    <scope>NUCLEOTIDE SEQUENCE [LARGE SCALE GENOMIC DNA]</scope>
    <source>
        <strain evidence="13 15">KB18</strain>
    </source>
</reference>
<proteinExistence type="inferred from homology"/>
<evidence type="ECO:0000259" key="10">
    <source>
        <dbReference type="Pfam" id="PF01471"/>
    </source>
</evidence>
<dbReference type="KEGG" id="amur:ADH66_19445"/>
<evidence type="ECO:0000256" key="4">
    <source>
        <dbReference type="ARBA" id="ARBA00022729"/>
    </source>
</evidence>
<dbReference type="Proteomes" id="UP000196710">
    <property type="component" value="Chromosome"/>
</dbReference>
<reference evidence="14" key="2">
    <citation type="submission" date="2017-05" db="EMBL/GenBank/DDBJ databases">
        <title>Improved OligoMM genomes.</title>
        <authorList>
            <person name="Garzetti D."/>
        </authorList>
    </citation>
    <scope>NUCLEOTIDE SEQUENCE [LARGE SCALE GENOMIC DNA]</scope>
    <source>
        <strain evidence="14">KB18</strain>
    </source>
</reference>
<evidence type="ECO:0000256" key="2">
    <source>
        <dbReference type="ARBA" id="ARBA00018364"/>
    </source>
</evidence>
<dbReference type="Gene3D" id="1.10.10.2520">
    <property type="entry name" value="Cell wall hydrolase SleB, domain 1"/>
    <property type="match status" value="1"/>
</dbReference>
<keyword evidence="6" id="KW-0749">Sporulation</keyword>
<gene>
    <name evidence="13" type="primary">sleB</name>
    <name evidence="12" type="ORF">ADH66_19445</name>
    <name evidence="13" type="ORF">I5Q82_09875</name>
</gene>
<evidence type="ECO:0000256" key="3">
    <source>
        <dbReference type="ARBA" id="ARBA00022544"/>
    </source>
</evidence>
<keyword evidence="5" id="KW-0378">Hydrolase</keyword>
<dbReference type="InterPro" id="IPR011105">
    <property type="entry name" value="Cell_wall_hydrolase_SleB"/>
</dbReference>
<sequence>MKTEKKKIFVMFWRTGVIILVNLMIMAMLLNSGGAKALSKYGSTGSEVTQIQQRLQELGYDPGTADGIYGTRTKNAVISFQRDYGLSDDGIAGPKTLEALGLSGGGGSGGGNYGGFSESDIQLLAKIISAESRGEPYQGQVAVGAVIMNRIAHPSFPNTLSGVIYQEGAFSCLYDGGVNAAVADSAYQAAREAINGSDPTGGAIYYYNPAKTTNKWIWSRQVVAVIGAHNFAI</sequence>
<dbReference type="SUPFAM" id="SSF47090">
    <property type="entry name" value="PGBD-like"/>
    <property type="match status" value="1"/>
</dbReference>
<dbReference type="GO" id="GO:0030435">
    <property type="term" value="P:sporulation resulting in formation of a cellular spore"/>
    <property type="evidence" value="ECO:0007669"/>
    <property type="project" value="UniProtKB-KW"/>
</dbReference>
<dbReference type="InterPro" id="IPR036366">
    <property type="entry name" value="PGBDSf"/>
</dbReference>
<protein>
    <recommendedName>
        <fullName evidence="2 8">Spore cortex-lytic enzyme</fullName>
    </recommendedName>
</protein>
<organism evidence="13 15">
    <name type="scientific">Acutalibacter muris</name>
    <dbReference type="NCBI Taxonomy" id="1796620"/>
    <lineage>
        <taxon>Bacteria</taxon>
        <taxon>Bacillati</taxon>
        <taxon>Bacillota</taxon>
        <taxon>Clostridia</taxon>
        <taxon>Eubacteriales</taxon>
        <taxon>Acutalibacteraceae</taxon>
        <taxon>Acutalibacter</taxon>
    </lineage>
</organism>
<keyword evidence="7" id="KW-0961">Cell wall biogenesis/degradation</keyword>
<dbReference type="Gene3D" id="6.20.240.60">
    <property type="match status" value="1"/>
</dbReference>
<dbReference type="GO" id="GO:0016787">
    <property type="term" value="F:hydrolase activity"/>
    <property type="evidence" value="ECO:0007669"/>
    <property type="project" value="UniProtKB-KW"/>
</dbReference>